<reference evidence="3" key="1">
    <citation type="journal article" date="2021" name="Nat. Commun.">
        <title>Genetic determinants of endophytism in the Arabidopsis root mycobiome.</title>
        <authorList>
            <person name="Mesny F."/>
            <person name="Miyauchi S."/>
            <person name="Thiergart T."/>
            <person name="Pickel B."/>
            <person name="Atanasova L."/>
            <person name="Karlsson M."/>
            <person name="Huettel B."/>
            <person name="Barry K.W."/>
            <person name="Haridas S."/>
            <person name="Chen C."/>
            <person name="Bauer D."/>
            <person name="Andreopoulos W."/>
            <person name="Pangilinan J."/>
            <person name="LaButti K."/>
            <person name="Riley R."/>
            <person name="Lipzen A."/>
            <person name="Clum A."/>
            <person name="Drula E."/>
            <person name="Henrissat B."/>
            <person name="Kohler A."/>
            <person name="Grigoriev I.V."/>
            <person name="Martin F.M."/>
            <person name="Hacquard S."/>
        </authorList>
    </citation>
    <scope>NUCLEOTIDE SEQUENCE</scope>
    <source>
        <strain evidence="3">MPI-CAGE-CH-0235</strain>
    </source>
</reference>
<feature type="compositionally biased region" description="Gly residues" evidence="1">
    <location>
        <begin position="690"/>
        <end position="700"/>
    </location>
</feature>
<dbReference type="OrthoDB" id="4062651at2759"/>
<dbReference type="Proteomes" id="UP000813444">
    <property type="component" value="Unassembled WGS sequence"/>
</dbReference>
<gene>
    <name evidence="3" type="ORF">B0I35DRAFT_429229</name>
</gene>
<organism evidence="3 4">
    <name type="scientific">Stachybotrys elegans</name>
    <dbReference type="NCBI Taxonomy" id="80388"/>
    <lineage>
        <taxon>Eukaryota</taxon>
        <taxon>Fungi</taxon>
        <taxon>Dikarya</taxon>
        <taxon>Ascomycota</taxon>
        <taxon>Pezizomycotina</taxon>
        <taxon>Sordariomycetes</taxon>
        <taxon>Hypocreomycetidae</taxon>
        <taxon>Hypocreales</taxon>
        <taxon>Stachybotryaceae</taxon>
        <taxon>Stachybotrys</taxon>
    </lineage>
</organism>
<sequence length="770" mass="86907">MARPYKIEWKKELRHVIPPVDPDFIANHTFPRWQQWDGFDMRFIKTVGAGGFGTVTLWEVKFEDCSTRQIVMKTGAQFPNHGSEESFNQQDERLWLARYAGAANITQLAPVQHIAYAIRHRMNSPHTIIHGPTFSETSYNALCMEYAQFGNLYEVVSKIYSVYPDQLIPDRIAWEIWESFVTAVAAIAYQPFHRALPDPEDFDEGLRGAWQLDEKDFQEWVELMEEVASTHDAHFDMDERNTLVARNPHGEGLILKLHDFCSMYSHQMLDNWKAWSEKEYWTARSFGKINRFPPEQVHKDWDSFEPCQENATNKFKRTDFTQGSQVAGRYGLWSDIFVIAKMTESILTGDHTTHPFQPKDFPYMRSQKLKKMGEPDDPPAPDGITTNPPMETKMNAPTYGWRIGARNGNQKFKRFKTGYEDELVETLVKCQFELPQLRPTISTLLVQLHRRKRRGWEGIYATQEAVEKWWEPVLGVRPSSLASEPPAPAANTGAAGGAEGPTTAAAPPQVEESTPSVEGDENEPPTTDRHTPSSQSPARRVATFSPPFPPRRVSPSPAKYSDSLPPHDSPGDGFVIFDSGGREPEARQQDGSHSSGRGQDENGPPPRARRPLQPIQPLHVQSPTPRPPSTPQFVAYGAGPGTPYPRSVRHPQPDSPDYEIDSPAPRQPQDDISPSEFAHAYDLSNIARGRGSGSGSGSGGRSKRRRTGDDESASSSSTTSKRRALSDRSPQNLDKSDPEIPEDERAFYQHPVMQEHERRRSQSEDHDEDN</sequence>
<dbReference type="InterPro" id="IPR011009">
    <property type="entry name" value="Kinase-like_dom_sf"/>
</dbReference>
<feature type="compositionally biased region" description="Basic and acidic residues" evidence="1">
    <location>
        <begin position="580"/>
        <end position="590"/>
    </location>
</feature>
<dbReference type="PROSITE" id="PS50011">
    <property type="entry name" value="PROTEIN_KINASE_DOM"/>
    <property type="match status" value="1"/>
</dbReference>
<evidence type="ECO:0000256" key="1">
    <source>
        <dbReference type="SAM" id="MobiDB-lite"/>
    </source>
</evidence>
<evidence type="ECO:0000313" key="3">
    <source>
        <dbReference type="EMBL" id="KAH7321382.1"/>
    </source>
</evidence>
<keyword evidence="4" id="KW-1185">Reference proteome</keyword>
<dbReference type="EMBL" id="JAGPNK010000005">
    <property type="protein sequence ID" value="KAH7321382.1"/>
    <property type="molecule type" value="Genomic_DNA"/>
</dbReference>
<comment type="caution">
    <text evidence="3">The sequence shown here is derived from an EMBL/GenBank/DDBJ whole genome shotgun (WGS) entry which is preliminary data.</text>
</comment>
<dbReference type="InterPro" id="IPR000719">
    <property type="entry name" value="Prot_kinase_dom"/>
</dbReference>
<feature type="region of interest" description="Disordered" evidence="1">
    <location>
        <begin position="478"/>
        <end position="770"/>
    </location>
</feature>
<feature type="compositionally biased region" description="Basic and acidic residues" evidence="1">
    <location>
        <begin position="734"/>
        <end position="764"/>
    </location>
</feature>
<dbReference type="GO" id="GO:0005524">
    <property type="term" value="F:ATP binding"/>
    <property type="evidence" value="ECO:0007669"/>
    <property type="project" value="InterPro"/>
</dbReference>
<feature type="region of interest" description="Disordered" evidence="1">
    <location>
        <begin position="370"/>
        <end position="392"/>
    </location>
</feature>
<dbReference type="SUPFAM" id="SSF56112">
    <property type="entry name" value="Protein kinase-like (PK-like)"/>
    <property type="match status" value="1"/>
</dbReference>
<accession>A0A8K0WT07</accession>
<protein>
    <recommendedName>
        <fullName evidence="2">Protein kinase domain-containing protein</fullName>
    </recommendedName>
</protein>
<evidence type="ECO:0000313" key="4">
    <source>
        <dbReference type="Proteomes" id="UP000813444"/>
    </source>
</evidence>
<name>A0A8K0WT07_9HYPO</name>
<feature type="compositionally biased region" description="Low complexity" evidence="1">
    <location>
        <begin position="478"/>
        <end position="493"/>
    </location>
</feature>
<dbReference type="GO" id="GO:0004672">
    <property type="term" value="F:protein kinase activity"/>
    <property type="evidence" value="ECO:0007669"/>
    <property type="project" value="InterPro"/>
</dbReference>
<evidence type="ECO:0000259" key="2">
    <source>
        <dbReference type="PROSITE" id="PS50011"/>
    </source>
</evidence>
<dbReference type="AlphaFoldDB" id="A0A8K0WT07"/>
<proteinExistence type="predicted"/>
<feature type="domain" description="Protein kinase" evidence="2">
    <location>
        <begin position="41"/>
        <end position="452"/>
    </location>
</feature>